<comment type="caution">
    <text evidence="2">The sequence shown here is derived from an EMBL/GenBank/DDBJ whole genome shotgun (WGS) entry which is preliminary data.</text>
</comment>
<dbReference type="AlphaFoldDB" id="A0A814C6F0"/>
<keyword evidence="1" id="KW-0472">Membrane</keyword>
<keyword evidence="1" id="KW-1133">Transmembrane helix</keyword>
<dbReference type="InterPro" id="IPR036397">
    <property type="entry name" value="RNaseH_sf"/>
</dbReference>
<evidence type="ECO:0000313" key="3">
    <source>
        <dbReference type="Proteomes" id="UP000663879"/>
    </source>
</evidence>
<accession>A0A814C6F0</accession>
<sequence>YRYRRCKDCPKLTEQQKIDRLNWCFENRFNNFENYIFVDETEFKLNLTPLYSHRRSSWTNSASVYRFRNQGFLNLWGGISFISRKGEWSDNFYYAIIPVFLIAIFLPV</sequence>
<evidence type="ECO:0000313" key="2">
    <source>
        <dbReference type="EMBL" id="CAF0937409.1"/>
    </source>
</evidence>
<feature type="non-terminal residue" evidence="2">
    <location>
        <position position="1"/>
    </location>
</feature>
<feature type="transmembrane region" description="Helical" evidence="1">
    <location>
        <begin position="91"/>
        <end position="107"/>
    </location>
</feature>
<dbReference type="EMBL" id="CAJNOC010002507">
    <property type="protein sequence ID" value="CAF0937409.1"/>
    <property type="molecule type" value="Genomic_DNA"/>
</dbReference>
<keyword evidence="3" id="KW-1185">Reference proteome</keyword>
<organism evidence="2 3">
    <name type="scientific">Brachionus calyciflorus</name>
    <dbReference type="NCBI Taxonomy" id="104777"/>
    <lineage>
        <taxon>Eukaryota</taxon>
        <taxon>Metazoa</taxon>
        <taxon>Spiralia</taxon>
        <taxon>Gnathifera</taxon>
        <taxon>Rotifera</taxon>
        <taxon>Eurotatoria</taxon>
        <taxon>Monogononta</taxon>
        <taxon>Pseudotrocha</taxon>
        <taxon>Ploima</taxon>
        <taxon>Brachionidae</taxon>
        <taxon>Brachionus</taxon>
    </lineage>
</organism>
<dbReference type="GO" id="GO:0003676">
    <property type="term" value="F:nucleic acid binding"/>
    <property type="evidence" value="ECO:0007669"/>
    <property type="project" value="InterPro"/>
</dbReference>
<evidence type="ECO:0000256" key="1">
    <source>
        <dbReference type="SAM" id="Phobius"/>
    </source>
</evidence>
<proteinExistence type="predicted"/>
<reference evidence="2" key="1">
    <citation type="submission" date="2021-02" db="EMBL/GenBank/DDBJ databases">
        <authorList>
            <person name="Nowell W R."/>
        </authorList>
    </citation>
    <scope>NUCLEOTIDE SEQUENCE</scope>
    <source>
        <strain evidence="2">Ploen Becks lab</strain>
    </source>
</reference>
<protein>
    <submittedName>
        <fullName evidence="2">Uncharacterized protein</fullName>
    </submittedName>
</protein>
<name>A0A814C6F0_9BILA</name>
<keyword evidence="1" id="KW-0812">Transmembrane</keyword>
<dbReference type="Proteomes" id="UP000663879">
    <property type="component" value="Unassembled WGS sequence"/>
</dbReference>
<gene>
    <name evidence="2" type="ORF">OXX778_LOCUS13239</name>
</gene>
<dbReference type="Gene3D" id="3.30.420.10">
    <property type="entry name" value="Ribonuclease H-like superfamily/Ribonuclease H"/>
    <property type="match status" value="1"/>
</dbReference>